<keyword evidence="1" id="KW-0808">Transferase</keyword>
<protein>
    <submittedName>
        <fullName evidence="1">Adenosylmethionine-8-amino-7-oxononanoate aminotransferase</fullName>
    </submittedName>
</protein>
<organism evidence="1">
    <name type="scientific">mine drainage metagenome</name>
    <dbReference type="NCBI Taxonomy" id="410659"/>
    <lineage>
        <taxon>unclassified sequences</taxon>
        <taxon>metagenomes</taxon>
        <taxon>ecological metagenomes</taxon>
    </lineage>
</organism>
<dbReference type="EMBL" id="AUZX01007955">
    <property type="protein sequence ID" value="EQD57288.1"/>
    <property type="molecule type" value="Genomic_DNA"/>
</dbReference>
<dbReference type="GO" id="GO:0008483">
    <property type="term" value="F:transaminase activity"/>
    <property type="evidence" value="ECO:0007669"/>
    <property type="project" value="UniProtKB-KW"/>
</dbReference>
<gene>
    <name evidence="1" type="ORF">B1A_11145</name>
</gene>
<reference evidence="1" key="1">
    <citation type="submission" date="2013-08" db="EMBL/GenBank/DDBJ databases">
        <authorList>
            <person name="Mendez C."/>
            <person name="Richter M."/>
            <person name="Ferrer M."/>
            <person name="Sanchez J."/>
        </authorList>
    </citation>
    <scope>NUCLEOTIDE SEQUENCE</scope>
</reference>
<name>T1ALC2_9ZZZZ</name>
<dbReference type="InterPro" id="IPR015424">
    <property type="entry name" value="PyrdxlP-dep_Trfase"/>
</dbReference>
<dbReference type="SUPFAM" id="SSF53383">
    <property type="entry name" value="PLP-dependent transferases"/>
    <property type="match status" value="1"/>
</dbReference>
<dbReference type="Gene3D" id="3.40.640.10">
    <property type="entry name" value="Type I PLP-dependent aspartate aminotransferase-like (Major domain)"/>
    <property type="match status" value="1"/>
</dbReference>
<dbReference type="AlphaFoldDB" id="T1ALC2"/>
<dbReference type="InterPro" id="IPR015421">
    <property type="entry name" value="PyrdxlP-dep_Trfase_major"/>
</dbReference>
<evidence type="ECO:0000313" key="1">
    <source>
        <dbReference type="EMBL" id="EQD57288.1"/>
    </source>
</evidence>
<proteinExistence type="predicted"/>
<accession>T1ALC2</accession>
<feature type="non-terminal residue" evidence="1">
    <location>
        <position position="50"/>
    </location>
</feature>
<keyword evidence="1" id="KW-0032">Aminotransferase</keyword>
<reference evidence="1" key="2">
    <citation type="journal article" date="2014" name="ISME J.">
        <title>Microbial stratification in low pH oxic and suboxic macroscopic growths along an acid mine drainage.</title>
        <authorList>
            <person name="Mendez-Garcia C."/>
            <person name="Mesa V."/>
            <person name="Sprenger R.R."/>
            <person name="Richter M."/>
            <person name="Diez M.S."/>
            <person name="Solano J."/>
            <person name="Bargiela R."/>
            <person name="Golyshina O.V."/>
            <person name="Manteca A."/>
            <person name="Ramos J.L."/>
            <person name="Gallego J.R."/>
            <person name="Llorente I."/>
            <person name="Martins Dos Santos V.A."/>
            <person name="Jensen O.N."/>
            <person name="Pelaez A.I."/>
            <person name="Sanchez J."/>
            <person name="Ferrer M."/>
        </authorList>
    </citation>
    <scope>NUCLEOTIDE SEQUENCE</scope>
</reference>
<sequence length="50" mass="5513">MALKMSAHYWRHQGQPNKNSFIALAHGYHGETLGALGVTDIPLFRTAYAA</sequence>
<comment type="caution">
    <text evidence="1">The sequence shown here is derived from an EMBL/GenBank/DDBJ whole genome shotgun (WGS) entry which is preliminary data.</text>
</comment>